<dbReference type="Gene3D" id="3.30.470.160">
    <property type="entry name" value="Inositol polyphosphate kinase"/>
    <property type="match status" value="1"/>
</dbReference>
<dbReference type="Pfam" id="PF03770">
    <property type="entry name" value="IPK"/>
    <property type="match status" value="1"/>
</dbReference>
<sequence>MGLEALRGGRRRQPGLQRPGPGAGGPTGRPEGGGPRAWIEGSSLHSEAERTDLRPAPCPDGPQAESCGYGHAECEAAGLGVASEKPSQNKELDGSNLQTPPQRNSPLAEMEMAGSWTDGFRTDLHRSDLQSRPKRASLCTQPGFDESWTELDRSELWQALPERDKPWVDNLRTHHGMSKLQTRPVCPSPEPSADTSCKELSAGGSRTPHDTDGFWVESQTDGTLVGPSTQPEGDGFSARDTEGALIQPGTDGPWADGVSGESNGDAPLDLSEPGELVTNLCSHLECSSLCPVPRLIITPETPEPEAQPVGPRSRIEGGTGGFSSASSFDESEDDLVAGGGGTSDPEDRSGPSKPWKKLKTVLKYSPFVVSFHKHYYPWVQLSGHAGNFQAGEDGRILKRFCQCEQRSLELLMGDPLRPFVPTYYGMVQRDGQAFNQMEDLLADFEGPSIMDCKMGSRTYLEEELVKARERPKPRKDMYEKMVAVDPGAPTPEERAQGAVTKPRYMQWRETLSSTSTLGFRIEGIKKADGTCNTNFKKTQALEQVTKVLEDFVNGDLGILRKYVARLEDLRETLENSPFFKTHEVRVLDTNRSSHTRVVGSSLLFVHDHTGLAKVWMIDFGKTVALPDHQTLSHRLPWTEGNREDGYLWGLDNLICLLQGLTQS</sequence>
<accession>A0ABQ0EXR9</accession>
<feature type="compositionally biased region" description="Gly residues" evidence="6">
    <location>
        <begin position="21"/>
        <end position="35"/>
    </location>
</feature>
<keyword evidence="4" id="KW-0547">Nucleotide-binding</keyword>
<dbReference type="PANTHER" id="PTHR12400">
    <property type="entry name" value="INOSITOL POLYPHOSPHATE KINASE"/>
    <property type="match status" value="1"/>
</dbReference>
<evidence type="ECO:0000256" key="1">
    <source>
        <dbReference type="ARBA" id="ARBA00007374"/>
    </source>
</evidence>
<evidence type="ECO:0000313" key="7">
    <source>
        <dbReference type="EMBL" id="GAB1291765.1"/>
    </source>
</evidence>
<comment type="caution">
    <text evidence="7">The sequence shown here is derived from an EMBL/GenBank/DDBJ whole genome shotgun (WGS) entry which is preliminary data.</text>
</comment>
<reference evidence="7 8" key="1">
    <citation type="submission" date="2024-08" db="EMBL/GenBank/DDBJ databases">
        <title>The draft genome of Apodemus speciosus.</title>
        <authorList>
            <person name="Nabeshima K."/>
            <person name="Suzuki S."/>
            <person name="Onuma M."/>
        </authorList>
    </citation>
    <scope>NUCLEOTIDE SEQUENCE [LARGE SCALE GENOMIC DNA]</scope>
    <source>
        <strain evidence="7">IB14-021</strain>
    </source>
</reference>
<comment type="similarity">
    <text evidence="1 5">Belongs to the inositol phosphokinase (IPK) family.</text>
</comment>
<feature type="compositionally biased region" description="Polar residues" evidence="6">
    <location>
        <begin position="95"/>
        <end position="105"/>
    </location>
</feature>
<dbReference type="EC" id="2.7.-.-" evidence="5"/>
<feature type="region of interest" description="Disordered" evidence="6">
    <location>
        <begin position="80"/>
        <end position="110"/>
    </location>
</feature>
<evidence type="ECO:0000313" key="8">
    <source>
        <dbReference type="Proteomes" id="UP001623349"/>
    </source>
</evidence>
<protein>
    <recommendedName>
        <fullName evidence="5">Kinase</fullName>
        <ecNumber evidence="5">2.7.-.-</ecNumber>
    </recommendedName>
</protein>
<proteinExistence type="inferred from homology"/>
<keyword evidence="8" id="KW-1185">Reference proteome</keyword>
<keyword evidence="4" id="KW-0067">ATP-binding</keyword>
<feature type="region of interest" description="Disordered" evidence="6">
    <location>
        <begin position="179"/>
        <end position="269"/>
    </location>
</feature>
<feature type="region of interest" description="Disordered" evidence="6">
    <location>
        <begin position="1"/>
        <end position="68"/>
    </location>
</feature>
<dbReference type="InterPro" id="IPR038286">
    <property type="entry name" value="IPK_sf"/>
</dbReference>
<dbReference type="Proteomes" id="UP001623349">
    <property type="component" value="Unassembled WGS sequence"/>
</dbReference>
<evidence type="ECO:0000256" key="6">
    <source>
        <dbReference type="SAM" id="MobiDB-lite"/>
    </source>
</evidence>
<organism evidence="7 8">
    <name type="scientific">Apodemus speciosus</name>
    <name type="common">Large Japanese field mouse</name>
    <dbReference type="NCBI Taxonomy" id="105296"/>
    <lineage>
        <taxon>Eukaryota</taxon>
        <taxon>Metazoa</taxon>
        <taxon>Chordata</taxon>
        <taxon>Craniata</taxon>
        <taxon>Vertebrata</taxon>
        <taxon>Euteleostomi</taxon>
        <taxon>Mammalia</taxon>
        <taxon>Eutheria</taxon>
        <taxon>Euarchontoglires</taxon>
        <taxon>Glires</taxon>
        <taxon>Rodentia</taxon>
        <taxon>Myomorpha</taxon>
        <taxon>Muroidea</taxon>
        <taxon>Muridae</taxon>
        <taxon>Murinae</taxon>
        <taxon>Apodemus</taxon>
    </lineage>
</organism>
<dbReference type="InterPro" id="IPR005522">
    <property type="entry name" value="IPK"/>
</dbReference>
<gene>
    <name evidence="7" type="ORF">APTSU1_000699500</name>
</gene>
<dbReference type="PANTHER" id="PTHR12400:SF106">
    <property type="entry name" value="INOSITOL-TRISPHOSPHATE 3-KINASE C"/>
    <property type="match status" value="1"/>
</dbReference>
<evidence type="ECO:0000256" key="2">
    <source>
        <dbReference type="ARBA" id="ARBA00022679"/>
    </source>
</evidence>
<evidence type="ECO:0000256" key="3">
    <source>
        <dbReference type="ARBA" id="ARBA00022777"/>
    </source>
</evidence>
<evidence type="ECO:0000256" key="4">
    <source>
        <dbReference type="ARBA" id="ARBA00022840"/>
    </source>
</evidence>
<name>A0ABQ0EXR9_APOSI</name>
<feature type="compositionally biased region" description="Polar residues" evidence="6">
    <location>
        <begin position="217"/>
        <end position="231"/>
    </location>
</feature>
<dbReference type="SUPFAM" id="SSF56104">
    <property type="entry name" value="SAICAR synthase-like"/>
    <property type="match status" value="1"/>
</dbReference>
<dbReference type="EMBL" id="BAAFST010000007">
    <property type="protein sequence ID" value="GAB1291765.1"/>
    <property type="molecule type" value="Genomic_DNA"/>
</dbReference>
<keyword evidence="3 5" id="KW-0418">Kinase</keyword>
<feature type="region of interest" description="Disordered" evidence="6">
    <location>
        <begin position="299"/>
        <end position="354"/>
    </location>
</feature>
<evidence type="ECO:0000256" key="5">
    <source>
        <dbReference type="RuleBase" id="RU363090"/>
    </source>
</evidence>
<keyword evidence="2 5" id="KW-0808">Transferase</keyword>